<keyword evidence="4" id="KW-1185">Reference proteome</keyword>
<evidence type="ECO:0000313" key="3">
    <source>
        <dbReference type="EMBL" id="RDB16008.1"/>
    </source>
</evidence>
<dbReference type="OrthoDB" id="9971254at2759"/>
<accession>A0A369J202</accession>
<keyword evidence="1" id="KW-0732">Signal</keyword>
<reference evidence="3" key="1">
    <citation type="submission" date="2018-04" db="EMBL/GenBank/DDBJ databases">
        <title>Whole genome sequencing of Hypsizygus marmoreus.</title>
        <authorList>
            <person name="Choi I.-G."/>
            <person name="Min B."/>
            <person name="Kim J.-G."/>
            <person name="Kim S."/>
            <person name="Oh Y.-L."/>
            <person name="Kong W.-S."/>
            <person name="Park H."/>
            <person name="Jeong J."/>
            <person name="Song E.-S."/>
        </authorList>
    </citation>
    <scope>NUCLEOTIDE SEQUENCE [LARGE SCALE GENOMIC DNA]</scope>
    <source>
        <strain evidence="3">51987-8</strain>
    </source>
</reference>
<sequence>MKFTLSIAFALLSVGFASAAAVPTDLESRGGIFPVCSPIRRLLSVPFLRAYNPQIVDHFYTTSSREMNNAVRNSGYTAERTASFIFSNQQPQTTPLFRLYSASATDHFYTTDLGEKNNAIRSSGYADEGTAGFVYTTAICGSVPLYRLYSAEGKDHFYTTSTSERDSAAGNGYSVEGIAGYVFTSRF</sequence>
<dbReference type="EMBL" id="LUEZ02000136">
    <property type="protein sequence ID" value="RDB16008.1"/>
    <property type="molecule type" value="Genomic_DNA"/>
</dbReference>
<evidence type="ECO:0000313" key="4">
    <source>
        <dbReference type="Proteomes" id="UP000076154"/>
    </source>
</evidence>
<evidence type="ECO:0000259" key="2">
    <source>
        <dbReference type="Pfam" id="PF18885"/>
    </source>
</evidence>
<feature type="chain" id="PRO_5016886265" description="DUF5648 domain-containing protein" evidence="1">
    <location>
        <begin position="20"/>
        <end position="187"/>
    </location>
</feature>
<feature type="signal peptide" evidence="1">
    <location>
        <begin position="1"/>
        <end position="19"/>
    </location>
</feature>
<gene>
    <name evidence="3" type="ORF">Hypma_003490</name>
</gene>
<comment type="caution">
    <text evidence="3">The sequence shown here is derived from an EMBL/GenBank/DDBJ whole genome shotgun (WGS) entry which is preliminary data.</text>
</comment>
<name>A0A369J202_HYPMA</name>
<evidence type="ECO:0000256" key="1">
    <source>
        <dbReference type="SAM" id="SignalP"/>
    </source>
</evidence>
<dbReference type="Proteomes" id="UP000076154">
    <property type="component" value="Unassembled WGS sequence"/>
</dbReference>
<dbReference type="AlphaFoldDB" id="A0A369J202"/>
<proteinExistence type="predicted"/>
<dbReference type="InParanoid" id="A0A369J202"/>
<organism evidence="3 4">
    <name type="scientific">Hypsizygus marmoreus</name>
    <name type="common">White beech mushroom</name>
    <name type="synonym">Agaricus marmoreus</name>
    <dbReference type="NCBI Taxonomy" id="39966"/>
    <lineage>
        <taxon>Eukaryota</taxon>
        <taxon>Fungi</taxon>
        <taxon>Dikarya</taxon>
        <taxon>Basidiomycota</taxon>
        <taxon>Agaricomycotina</taxon>
        <taxon>Agaricomycetes</taxon>
        <taxon>Agaricomycetidae</taxon>
        <taxon>Agaricales</taxon>
        <taxon>Tricholomatineae</taxon>
        <taxon>Lyophyllaceae</taxon>
        <taxon>Hypsizygus</taxon>
    </lineage>
</organism>
<dbReference type="InterPro" id="IPR043708">
    <property type="entry name" value="DUF5648"/>
</dbReference>
<dbReference type="Pfam" id="PF18885">
    <property type="entry name" value="DUF5648"/>
    <property type="match status" value="1"/>
</dbReference>
<protein>
    <recommendedName>
        <fullName evidence="2">DUF5648 domain-containing protein</fullName>
    </recommendedName>
</protein>
<feature type="domain" description="DUF5648" evidence="2">
    <location>
        <begin position="46"/>
        <end position="182"/>
    </location>
</feature>